<keyword evidence="1" id="KW-1133">Transmembrane helix</keyword>
<keyword evidence="5" id="KW-1185">Reference proteome</keyword>
<dbReference type="Gene3D" id="2.60.40.380">
    <property type="entry name" value="Purple acid phosphatase-like, N-terminal"/>
    <property type="match status" value="1"/>
</dbReference>
<accession>A0A1Q8SP86</accession>
<dbReference type="STRING" id="404433.BTW07_15370"/>
<dbReference type="CDD" id="cd07389">
    <property type="entry name" value="MPP_PhoD"/>
    <property type="match status" value="1"/>
</dbReference>
<comment type="caution">
    <text evidence="4">The sequence shown here is derived from an EMBL/GenBank/DDBJ whole genome shotgun (WGS) entry which is preliminary data.</text>
</comment>
<dbReference type="Proteomes" id="UP000186878">
    <property type="component" value="Unassembled WGS sequence"/>
</dbReference>
<name>A0A1Q8SP86_9GAMM</name>
<dbReference type="EMBL" id="MSDO01000023">
    <property type="protein sequence ID" value="OLO03231.1"/>
    <property type="molecule type" value="Genomic_DNA"/>
</dbReference>
<dbReference type="InterPro" id="IPR029052">
    <property type="entry name" value="Metallo-depent_PP-like"/>
</dbReference>
<dbReference type="InterPro" id="IPR052900">
    <property type="entry name" value="Phospholipid_Metab_Enz"/>
</dbReference>
<dbReference type="InterPro" id="IPR018946">
    <property type="entry name" value="PhoD-like_MPP"/>
</dbReference>
<dbReference type="InterPro" id="IPR006311">
    <property type="entry name" value="TAT_signal"/>
</dbReference>
<protein>
    <submittedName>
        <fullName evidence="4">Alkaline phosphatase</fullName>
    </submittedName>
</protein>
<feature type="domain" description="PhoD-like phosphatase metallophosphatase" evidence="2">
    <location>
        <begin position="152"/>
        <end position="506"/>
    </location>
</feature>
<dbReference type="PANTHER" id="PTHR43606">
    <property type="entry name" value="PHOSPHATASE, PUTATIVE (AFU_ORTHOLOGUE AFUA_6G08710)-RELATED"/>
    <property type="match status" value="1"/>
</dbReference>
<proteinExistence type="predicted"/>
<evidence type="ECO:0000313" key="4">
    <source>
        <dbReference type="EMBL" id="OLO03231.1"/>
    </source>
</evidence>
<feature type="transmembrane region" description="Helical" evidence="1">
    <location>
        <begin position="20"/>
        <end position="40"/>
    </location>
</feature>
<gene>
    <name evidence="4" type="ORF">BTW07_15370</name>
</gene>
<dbReference type="AlphaFoldDB" id="A0A1Q8SP86"/>
<reference evidence="4 5" key="1">
    <citation type="submission" date="2016-12" db="EMBL/GenBank/DDBJ databases">
        <title>Draft genome sequences of strains Salinicola socius SMB35, Salinicola sp. MH3R3-1 and Chromohalobacter sp. SMB17 from the Verkhnekamsk potash mining region of Russia.</title>
        <authorList>
            <person name="Mavrodi D.V."/>
            <person name="Olsson B.E."/>
            <person name="Korsakova E.S."/>
            <person name="Pyankova A."/>
            <person name="Mavrodi O.V."/>
            <person name="Plotnikova E.G."/>
        </authorList>
    </citation>
    <scope>NUCLEOTIDE SEQUENCE [LARGE SCALE GENOMIC DNA]</scope>
    <source>
        <strain evidence="4 5">SMB35</strain>
    </source>
</reference>
<evidence type="ECO:0000256" key="1">
    <source>
        <dbReference type="SAM" id="Phobius"/>
    </source>
</evidence>
<dbReference type="PANTHER" id="PTHR43606:SF1">
    <property type="entry name" value="PHOD-LIKE PHOSPHATASE METALLOPHOSPHATASE DOMAIN-CONTAINING PROTEIN"/>
    <property type="match status" value="1"/>
</dbReference>
<dbReference type="RefSeq" id="WP_075571060.1">
    <property type="nucleotide sequence ID" value="NZ_MSDO01000023.1"/>
</dbReference>
<dbReference type="Pfam" id="PF09423">
    <property type="entry name" value="PhoD"/>
    <property type="match status" value="1"/>
</dbReference>
<keyword evidence="1" id="KW-0812">Transmembrane</keyword>
<organism evidence="4 5">
    <name type="scientific">Salinicola socius</name>
    <dbReference type="NCBI Taxonomy" id="404433"/>
    <lineage>
        <taxon>Bacteria</taxon>
        <taxon>Pseudomonadati</taxon>
        <taxon>Pseudomonadota</taxon>
        <taxon>Gammaproteobacteria</taxon>
        <taxon>Oceanospirillales</taxon>
        <taxon>Halomonadaceae</taxon>
        <taxon>Salinicola</taxon>
    </lineage>
</organism>
<dbReference type="SUPFAM" id="SSF56300">
    <property type="entry name" value="Metallo-dependent phosphatases"/>
    <property type="match status" value="1"/>
</dbReference>
<dbReference type="Pfam" id="PF16655">
    <property type="entry name" value="PhoD_N"/>
    <property type="match status" value="1"/>
</dbReference>
<dbReference type="PROSITE" id="PS51318">
    <property type="entry name" value="TAT"/>
    <property type="match status" value="1"/>
</dbReference>
<evidence type="ECO:0000313" key="5">
    <source>
        <dbReference type="Proteomes" id="UP000186878"/>
    </source>
</evidence>
<evidence type="ECO:0000259" key="3">
    <source>
        <dbReference type="Pfam" id="PF16655"/>
    </source>
</evidence>
<dbReference type="Gene3D" id="3.60.21.70">
    <property type="entry name" value="PhoD-like phosphatase"/>
    <property type="match status" value="1"/>
</dbReference>
<dbReference type="InterPro" id="IPR038607">
    <property type="entry name" value="PhoD-like_sf"/>
</dbReference>
<feature type="domain" description="Phospholipase D N-terminal" evidence="3">
    <location>
        <begin position="50"/>
        <end position="139"/>
    </location>
</feature>
<keyword evidence="1" id="KW-0472">Membrane</keyword>
<dbReference type="OrthoDB" id="327733at2"/>
<dbReference type="InterPro" id="IPR032093">
    <property type="entry name" value="PhoD_N"/>
</dbReference>
<sequence>MTTDRKHFSRRDFLTTSGRLGIGLGLAGAGLLGAPAIIMAEGRRPTVEGGVMSGDVMPDRAMLWGRASMPSRMLVEVADNPEFRGARQLPWLDVLPGTDLIGKIDATGLQGMGTVHYRVRFAALGDPRAVSEAVVGQLRLPPSTPRNLRFVWSGDVVGQGWGIDESRGGMRTWETMRQLRPDFFIHSGDTVYADGPLEAEVALPDGGIWRNIVTPAKQKVAETLAEYRGQHSYNHLDANFRRFAAEVPMLAQWDDHETTNNWYPQEILDNDLYTEKNVALLSARGRQAFLEYMPIRLPASAPQRIYRRFSYGPGMEVFMLDMRSYRGSNSANLQDEESSATAFLGENQFHWLRQALNDSTATWKIIAADMPIGMVVPDGDRFEAIANADDGQPLGRELEIARLLQAIRDDDISNVVWFTADVHYTAAHHYAPERASFKAFKPFWEFVSGPLHAGTFGPSEMDATFGPEVTFFKAPPEGQSNLPPSAGYQFFGQADLDAESETLTVTLKDSDGKTLHTQVLEPEARSTNA</sequence>
<evidence type="ECO:0000259" key="2">
    <source>
        <dbReference type="Pfam" id="PF09423"/>
    </source>
</evidence>